<protein>
    <recommendedName>
        <fullName evidence="2">Ndc10 domain-containing protein</fullName>
    </recommendedName>
</protein>
<gene>
    <name evidence="3" type="ORF">P3T76_002011</name>
</gene>
<evidence type="ECO:0000313" key="4">
    <source>
        <dbReference type="Proteomes" id="UP001259832"/>
    </source>
</evidence>
<evidence type="ECO:0000259" key="2">
    <source>
        <dbReference type="Pfam" id="PF16787"/>
    </source>
</evidence>
<dbReference type="Gene3D" id="1.10.443.20">
    <property type="entry name" value="Centromere DNA-binding protein complex CBF3 subunit, domain 2"/>
    <property type="match status" value="1"/>
</dbReference>
<feature type="region of interest" description="Disordered" evidence="1">
    <location>
        <begin position="170"/>
        <end position="200"/>
    </location>
</feature>
<accession>A0AAD9GYK8</accession>
<dbReference type="InterPro" id="IPR031872">
    <property type="entry name" value="NDC10_II"/>
</dbReference>
<reference evidence="3" key="1">
    <citation type="submission" date="2023-08" db="EMBL/GenBank/DDBJ databases">
        <title>Reference Genome Resource for the Citrus Pathogen Phytophthora citrophthora.</title>
        <authorList>
            <person name="Moller H."/>
            <person name="Coetzee B."/>
            <person name="Rose L.J."/>
            <person name="Van Niekerk J.M."/>
        </authorList>
    </citation>
    <scope>NUCLEOTIDE SEQUENCE</scope>
    <source>
        <strain evidence="3">STE-U-9442</strain>
    </source>
</reference>
<comment type="caution">
    <text evidence="3">The sequence shown here is derived from an EMBL/GenBank/DDBJ whole genome shotgun (WGS) entry which is preliminary data.</text>
</comment>
<name>A0AAD9GYK8_9STRA</name>
<dbReference type="AlphaFoldDB" id="A0AAD9GYK8"/>
<evidence type="ECO:0000256" key="1">
    <source>
        <dbReference type="SAM" id="MobiDB-lite"/>
    </source>
</evidence>
<keyword evidence="4" id="KW-1185">Reference proteome</keyword>
<sequence>MRALAGFPTKGGGYWLRRATVTPSDKLQRFVYPDVEDAAAKLAQSSTREIAGEAFVQMLRHMRVVFLQDSVIVRRKYPNHRLWKHDLFATTKYLEFDRELLAVMPTQPQPETQSIAAAVPQIAEVLKKEFGVLNGKLGALASGVNTLKTLTKKRLVLTWEDEENGPTVSSATLIGSSFPRPATPLPPPSTGYKLSNLNDC</sequence>
<dbReference type="Proteomes" id="UP001259832">
    <property type="component" value="Unassembled WGS sequence"/>
</dbReference>
<dbReference type="GO" id="GO:0003677">
    <property type="term" value="F:DNA binding"/>
    <property type="evidence" value="ECO:0007669"/>
    <property type="project" value="InterPro"/>
</dbReference>
<dbReference type="InterPro" id="IPR038279">
    <property type="entry name" value="Ndc10_dom2_sf"/>
</dbReference>
<evidence type="ECO:0000313" key="3">
    <source>
        <dbReference type="EMBL" id="KAK1946458.1"/>
    </source>
</evidence>
<dbReference type="Pfam" id="PF16787">
    <property type="entry name" value="NDC10_II"/>
    <property type="match status" value="1"/>
</dbReference>
<proteinExistence type="predicted"/>
<feature type="domain" description="Ndc10" evidence="2">
    <location>
        <begin position="5"/>
        <end position="93"/>
    </location>
</feature>
<dbReference type="EMBL" id="JASMQC010000003">
    <property type="protein sequence ID" value="KAK1946458.1"/>
    <property type="molecule type" value="Genomic_DNA"/>
</dbReference>
<organism evidence="3 4">
    <name type="scientific">Phytophthora citrophthora</name>
    <dbReference type="NCBI Taxonomy" id="4793"/>
    <lineage>
        <taxon>Eukaryota</taxon>
        <taxon>Sar</taxon>
        <taxon>Stramenopiles</taxon>
        <taxon>Oomycota</taxon>
        <taxon>Peronosporomycetes</taxon>
        <taxon>Peronosporales</taxon>
        <taxon>Peronosporaceae</taxon>
        <taxon>Phytophthora</taxon>
    </lineage>
</organism>